<comment type="pathway">
    <text evidence="2 16">Cell wall biogenesis; peptidoglycan biosynthesis.</text>
</comment>
<keyword evidence="3 16" id="KW-1003">Cell membrane</keyword>
<accession>A0A0K8QRZ6</accession>
<dbReference type="GO" id="GO:0032153">
    <property type="term" value="C:cell division site"/>
    <property type="evidence" value="ECO:0007669"/>
    <property type="project" value="UniProtKB-UniRule"/>
</dbReference>
<feature type="transmembrane region" description="Helical" evidence="16">
    <location>
        <begin position="20"/>
        <end position="45"/>
    </location>
</feature>
<keyword evidence="11 16" id="KW-0472">Membrane</keyword>
<dbReference type="GO" id="GO:0008360">
    <property type="term" value="P:regulation of cell shape"/>
    <property type="evidence" value="ECO:0007669"/>
    <property type="project" value="UniProtKB-KW"/>
</dbReference>
<sequence>MLDWLRQTQAIRRQGPQGHWDAWLLFAAIALASIGVVMVASSSIAVADGEHIGAFYYLKKHLMFLGLGTALAAAAARTELKHIEKYAFLLMLLAFIALLLVFLPGIGMRINGARRWINLLVLGFQPVEAVKLVVVIYLASYLVRHRDGVEHRLFGVVKPIGVAGLVVLLLLAQPDFGSAALIVSVSVGMIWLGGARMRNLLALGAPLVPALAWAALTEDYRIKRLTSFLDPWKDPFNDGFQLTQALIAIGRGEWFGVGLGGSVQKLFYLPEAHTDFILAVIAEELGLAGILLVLGLFALLVGRGLWLGLKGVELGQRFAGYVAFGLSLTLGLQALVSVGVNLGVLPTKGLTLPLISSGGSSVLMTCAMVGVLLRAGYEITRAEDTRRMATRVAMPAAQAEEVGA</sequence>
<keyword evidence="12 16" id="KW-0131">Cell cycle</keyword>
<evidence type="ECO:0000256" key="8">
    <source>
        <dbReference type="ARBA" id="ARBA00022960"/>
    </source>
</evidence>
<evidence type="ECO:0000256" key="15">
    <source>
        <dbReference type="ARBA" id="ARBA00049902"/>
    </source>
</evidence>
<evidence type="ECO:0000256" key="5">
    <source>
        <dbReference type="ARBA" id="ARBA00022676"/>
    </source>
</evidence>
<dbReference type="Proteomes" id="UP000253740">
    <property type="component" value="Unassembled WGS sequence"/>
</dbReference>
<dbReference type="GO" id="GO:0005886">
    <property type="term" value="C:plasma membrane"/>
    <property type="evidence" value="ECO:0007669"/>
    <property type="project" value="UniProtKB-SubCell"/>
</dbReference>
<keyword evidence="10 16" id="KW-1133">Transmembrane helix</keyword>
<keyword evidence="16" id="KW-0997">Cell inner membrane</keyword>
<dbReference type="Pfam" id="PF01098">
    <property type="entry name" value="FTSW_RODA_SPOVE"/>
    <property type="match status" value="1"/>
</dbReference>
<feature type="transmembrane region" description="Helical" evidence="16">
    <location>
        <begin position="176"/>
        <end position="193"/>
    </location>
</feature>
<dbReference type="InterPro" id="IPR001182">
    <property type="entry name" value="FtsW/RodA"/>
</dbReference>
<feature type="transmembrane region" description="Helical" evidence="16">
    <location>
        <begin position="200"/>
        <end position="216"/>
    </location>
</feature>
<protein>
    <recommendedName>
        <fullName evidence="16">Probable peptidoglycan glycosyltransferase FtsW</fullName>
        <shortName evidence="16">PGT</shortName>
        <ecNumber evidence="16">2.4.99.28</ecNumber>
    </recommendedName>
    <alternativeName>
        <fullName evidence="16">Cell division protein FtsW</fullName>
    </alternativeName>
    <alternativeName>
        <fullName evidence="16">Cell wall polymerase</fullName>
    </alternativeName>
    <alternativeName>
        <fullName evidence="16">Peptidoglycan polymerase</fullName>
        <shortName evidence="16">PG polymerase</shortName>
    </alternativeName>
</protein>
<keyword evidence="13 16" id="KW-0961">Cell wall biogenesis/degradation</keyword>
<feature type="transmembrane region" description="Helical" evidence="16">
    <location>
        <begin position="153"/>
        <end position="170"/>
    </location>
</feature>
<dbReference type="RefSeq" id="WP_062537717.1">
    <property type="nucleotide sequence ID" value="NZ_DF970243.1"/>
</dbReference>
<gene>
    <name evidence="16" type="primary">ftsW</name>
    <name evidence="17" type="ORF">MBSD_1410</name>
    <name evidence="18" type="ORF">MBSD_n2483</name>
</gene>
<evidence type="ECO:0000256" key="9">
    <source>
        <dbReference type="ARBA" id="ARBA00022984"/>
    </source>
</evidence>
<comment type="similarity">
    <text evidence="14 16">Belongs to the SEDS family. FtsW subfamily.</text>
</comment>
<keyword evidence="6 16" id="KW-0808">Transferase</keyword>
<evidence type="ECO:0000313" key="19">
    <source>
        <dbReference type="Proteomes" id="UP000253740"/>
    </source>
</evidence>
<dbReference type="EMBL" id="DF952378">
    <property type="protein sequence ID" value="GAN44874.1"/>
    <property type="molecule type" value="Genomic_DNA"/>
</dbReference>
<feature type="transmembrane region" description="Helical" evidence="16">
    <location>
        <begin position="285"/>
        <end position="306"/>
    </location>
</feature>
<evidence type="ECO:0000256" key="2">
    <source>
        <dbReference type="ARBA" id="ARBA00004752"/>
    </source>
</evidence>
<evidence type="ECO:0000313" key="17">
    <source>
        <dbReference type="EMBL" id="GAN44874.1"/>
    </source>
</evidence>
<comment type="catalytic activity">
    <reaction evidence="15 16">
        <text>[GlcNAc-(1-&gt;4)-Mur2Ac(oyl-L-Ala-gamma-D-Glu-L-Lys-D-Ala-D-Ala)](n)-di-trans,octa-cis-undecaprenyl diphosphate + beta-D-GlcNAc-(1-&gt;4)-Mur2Ac(oyl-L-Ala-gamma-D-Glu-L-Lys-D-Ala-D-Ala)-di-trans,octa-cis-undecaprenyl diphosphate = [GlcNAc-(1-&gt;4)-Mur2Ac(oyl-L-Ala-gamma-D-Glu-L-Lys-D-Ala-D-Ala)](n+1)-di-trans,octa-cis-undecaprenyl diphosphate + di-trans,octa-cis-undecaprenyl diphosphate + H(+)</text>
        <dbReference type="Rhea" id="RHEA:23708"/>
        <dbReference type="Rhea" id="RHEA-COMP:9602"/>
        <dbReference type="Rhea" id="RHEA-COMP:9603"/>
        <dbReference type="ChEBI" id="CHEBI:15378"/>
        <dbReference type="ChEBI" id="CHEBI:58405"/>
        <dbReference type="ChEBI" id="CHEBI:60033"/>
        <dbReference type="ChEBI" id="CHEBI:78435"/>
        <dbReference type="EC" id="2.4.99.28"/>
    </reaction>
</comment>
<comment type="subcellular location">
    <subcellularLocation>
        <location evidence="16">Cell inner membrane</location>
        <topology evidence="16">Multi-pass membrane protein</topology>
    </subcellularLocation>
    <subcellularLocation>
        <location evidence="1">Cell membrane</location>
        <topology evidence="1">Multi-pass membrane protein</topology>
    </subcellularLocation>
    <text evidence="16">Localizes to the division septum.</text>
</comment>
<dbReference type="GO" id="GO:0015648">
    <property type="term" value="F:lipid-linked peptidoglycan transporter activity"/>
    <property type="evidence" value="ECO:0007669"/>
    <property type="project" value="TreeGrafter"/>
</dbReference>
<reference evidence="18" key="2">
    <citation type="submission" date="2015-08" db="EMBL/GenBank/DDBJ databases">
        <title>Complete DNA Sequence of Pseudomonas syringae pv. actinidiae, the Causal Agent of Kiwifruit Canker Disease.</title>
        <authorList>
            <person name="Rikkerink E.H.A."/>
            <person name="Fineran P.C."/>
        </authorList>
    </citation>
    <scope>NUCLEOTIDE SEQUENCE</scope>
    <source>
        <strain evidence="18">SkMP5</strain>
    </source>
</reference>
<feature type="transmembrane region" description="Helical" evidence="16">
    <location>
        <begin position="57"/>
        <end position="76"/>
    </location>
</feature>
<keyword evidence="9 16" id="KW-0573">Peptidoglycan synthesis</keyword>
<keyword evidence="4 16" id="KW-0132">Cell division</keyword>
<dbReference type="EC" id="2.4.99.28" evidence="16"/>
<dbReference type="UniPathway" id="UPA00219"/>
<keyword evidence="5 16" id="KW-0328">Glycosyltransferase</keyword>
<evidence type="ECO:0000256" key="3">
    <source>
        <dbReference type="ARBA" id="ARBA00022475"/>
    </source>
</evidence>
<comment type="function">
    <text evidence="16">Peptidoglycan polymerase that is essential for cell division.</text>
</comment>
<dbReference type="InterPro" id="IPR013437">
    <property type="entry name" value="FtsW"/>
</dbReference>
<feature type="transmembrane region" description="Helical" evidence="16">
    <location>
        <begin position="318"/>
        <end position="342"/>
    </location>
</feature>
<dbReference type="STRING" id="1475481.GCA_000953855_02532"/>
<name>A0A0K8QRZ6_9GAMM</name>
<proteinExistence type="inferred from homology"/>
<evidence type="ECO:0000256" key="6">
    <source>
        <dbReference type="ARBA" id="ARBA00022679"/>
    </source>
</evidence>
<feature type="transmembrane region" description="Helical" evidence="16">
    <location>
        <begin position="88"/>
        <end position="110"/>
    </location>
</feature>
<evidence type="ECO:0000256" key="1">
    <source>
        <dbReference type="ARBA" id="ARBA00004651"/>
    </source>
</evidence>
<evidence type="ECO:0000256" key="11">
    <source>
        <dbReference type="ARBA" id="ARBA00023136"/>
    </source>
</evidence>
<evidence type="ECO:0000256" key="4">
    <source>
        <dbReference type="ARBA" id="ARBA00022618"/>
    </source>
</evidence>
<evidence type="ECO:0000256" key="16">
    <source>
        <dbReference type="HAMAP-Rule" id="MF_00913"/>
    </source>
</evidence>
<dbReference type="GO" id="GO:0071555">
    <property type="term" value="P:cell wall organization"/>
    <property type="evidence" value="ECO:0007669"/>
    <property type="project" value="UniProtKB-KW"/>
</dbReference>
<organism evidence="18">
    <name type="scientific">Mizugakiibacter sediminis</name>
    <dbReference type="NCBI Taxonomy" id="1475481"/>
    <lineage>
        <taxon>Bacteria</taxon>
        <taxon>Pseudomonadati</taxon>
        <taxon>Pseudomonadota</taxon>
        <taxon>Gammaproteobacteria</taxon>
        <taxon>Lysobacterales</taxon>
        <taxon>Rhodanobacteraceae</taxon>
        <taxon>Mizugakiibacter</taxon>
    </lineage>
</organism>
<feature type="transmembrane region" description="Helical" evidence="16">
    <location>
        <begin position="354"/>
        <end position="377"/>
    </location>
</feature>
<evidence type="ECO:0000256" key="12">
    <source>
        <dbReference type="ARBA" id="ARBA00023306"/>
    </source>
</evidence>
<feature type="transmembrane region" description="Helical" evidence="16">
    <location>
        <begin position="116"/>
        <end position="141"/>
    </location>
</feature>
<dbReference type="AlphaFoldDB" id="A0A0K8QRZ6"/>
<dbReference type="GO" id="GO:0008955">
    <property type="term" value="F:peptidoglycan glycosyltransferase activity"/>
    <property type="evidence" value="ECO:0007669"/>
    <property type="project" value="UniProtKB-UniRule"/>
</dbReference>
<dbReference type="GO" id="GO:0043093">
    <property type="term" value="P:FtsZ-dependent cytokinesis"/>
    <property type="evidence" value="ECO:0007669"/>
    <property type="project" value="UniProtKB-UniRule"/>
</dbReference>
<dbReference type="GO" id="GO:0009252">
    <property type="term" value="P:peptidoglycan biosynthetic process"/>
    <property type="evidence" value="ECO:0007669"/>
    <property type="project" value="UniProtKB-UniRule"/>
</dbReference>
<keyword evidence="8 16" id="KW-0133">Cell shape</keyword>
<evidence type="ECO:0000256" key="14">
    <source>
        <dbReference type="ARBA" id="ARBA00038053"/>
    </source>
</evidence>
<dbReference type="PANTHER" id="PTHR30474">
    <property type="entry name" value="CELL CYCLE PROTEIN"/>
    <property type="match status" value="1"/>
</dbReference>
<dbReference type="OrthoDB" id="9768187at2"/>
<dbReference type="HAMAP" id="MF_00913">
    <property type="entry name" value="PGT_FtsW_proteobact"/>
    <property type="match status" value="1"/>
</dbReference>
<evidence type="ECO:0000313" key="18">
    <source>
        <dbReference type="EMBL" id="GAP67167.1"/>
    </source>
</evidence>
<evidence type="ECO:0000256" key="7">
    <source>
        <dbReference type="ARBA" id="ARBA00022692"/>
    </source>
</evidence>
<keyword evidence="7 16" id="KW-0812">Transmembrane</keyword>
<evidence type="ECO:0000256" key="13">
    <source>
        <dbReference type="ARBA" id="ARBA00023316"/>
    </source>
</evidence>
<dbReference type="NCBIfam" id="TIGR02614">
    <property type="entry name" value="ftsW"/>
    <property type="match status" value="1"/>
</dbReference>
<keyword evidence="19" id="KW-1185">Reference proteome</keyword>
<dbReference type="HOGENOM" id="CLU_029243_1_1_6"/>
<dbReference type="EMBL" id="DF970243">
    <property type="protein sequence ID" value="GAP67167.1"/>
    <property type="molecule type" value="Genomic_DNA"/>
</dbReference>
<reference evidence="17" key="1">
    <citation type="submission" date="2015-03" db="EMBL/GenBank/DDBJ databases">
        <title>Draft genome sequence of Mizugakiibacter sediminis skMP5.</title>
        <authorList>
            <person name="Watanabe T."/>
            <person name="Kojima H."/>
            <person name="Fukui M."/>
        </authorList>
    </citation>
    <scope>NUCLEOTIDE SEQUENCE</scope>
    <source>
        <strain evidence="17">SkMP5</strain>
    </source>
</reference>
<evidence type="ECO:0000256" key="10">
    <source>
        <dbReference type="ARBA" id="ARBA00022989"/>
    </source>
</evidence>
<dbReference type="PANTHER" id="PTHR30474:SF2">
    <property type="entry name" value="PEPTIDOGLYCAN GLYCOSYLTRANSFERASE FTSW-RELATED"/>
    <property type="match status" value="1"/>
</dbReference>